<keyword evidence="3" id="KW-1185">Reference proteome</keyword>
<dbReference type="PANTHER" id="PTHR13318">
    <property type="entry name" value="PARTNER OF PAIRED, ISOFORM B-RELATED"/>
    <property type="match status" value="1"/>
</dbReference>
<accession>A0ABP1Q4Z8</accession>
<dbReference type="InterPro" id="IPR032675">
    <property type="entry name" value="LRR_dom_sf"/>
</dbReference>
<evidence type="ECO:0000256" key="1">
    <source>
        <dbReference type="SAM" id="MobiDB-lite"/>
    </source>
</evidence>
<dbReference type="Proteomes" id="UP001642540">
    <property type="component" value="Unassembled WGS sequence"/>
</dbReference>
<protein>
    <recommendedName>
        <fullName evidence="4">F-box domain-containing protein</fullName>
    </recommendedName>
</protein>
<gene>
    <name evidence="2" type="ORF">ODALV1_LOCUS7347</name>
</gene>
<evidence type="ECO:0008006" key="4">
    <source>
        <dbReference type="Google" id="ProtNLM"/>
    </source>
</evidence>
<evidence type="ECO:0000313" key="3">
    <source>
        <dbReference type="Proteomes" id="UP001642540"/>
    </source>
</evidence>
<proteinExistence type="predicted"/>
<dbReference type="PANTHER" id="PTHR13318:SF247">
    <property type="entry name" value="GH16156P"/>
    <property type="match status" value="1"/>
</dbReference>
<evidence type="ECO:0000313" key="2">
    <source>
        <dbReference type="EMBL" id="CAL8089361.1"/>
    </source>
</evidence>
<dbReference type="SUPFAM" id="SSF52058">
    <property type="entry name" value="L domain-like"/>
    <property type="match status" value="1"/>
</dbReference>
<name>A0ABP1Q4Z8_9HEXA</name>
<sequence length="606" mass="68646">MEEGKESITKRKLNSISNLQTKGNQAKMQMPAATNPENESDPASARLRHPLLDVDLTLVNVLSYLEIDELKAANLVCKTWSSQVTKLLVKKGTFLFTTRSARRFLYKPSLDAFESLRSKIYGGTIRLKLHLRQRDDDPSSSIQSRPVANTITMDEAENLISRLVGKGTVITDLDLQFCTCTADVRNIWLKIVCATAKHLERLNINFECGDTHCASEVVCLGTETFFEQHKTQFSNLKEISCQVGRISSKFTMLVFIRHLILNSPVIEGLHCQLPSRRHEMFGIMESGRPDIFQNLKNLSSISLNQEEMEMMSKNGVTKLRSLSFTLYSGFRVPTIYPFLSSLGETLESLDIDFVTLPRVPEPFPCGIDLVHIKHLTLKKFYGSIHFVSYMSNIETLCLEDANLSVALHDEASKFQYKSGLKSLKIFGGRGSTGRFLFPAVYHEIVRFFPHLTKLRMEYFTDSTIKIIVEGLPNLVELDIPNGIYSDVILTGGDHKKENCHFGETEERPDILEKAACLSDLKRLRKLVLQSPKITDVGVRYGLMYCRELRSLSVDTPMISDASLELLSSSPHLRHLEFINCYQLTQKAIANAREKWGRGRELIIVHK</sequence>
<reference evidence="2 3" key="1">
    <citation type="submission" date="2024-08" db="EMBL/GenBank/DDBJ databases">
        <authorList>
            <person name="Cucini C."/>
            <person name="Frati F."/>
        </authorList>
    </citation>
    <scope>NUCLEOTIDE SEQUENCE [LARGE SCALE GENOMIC DNA]</scope>
</reference>
<organism evidence="2 3">
    <name type="scientific">Orchesella dallaii</name>
    <dbReference type="NCBI Taxonomy" id="48710"/>
    <lineage>
        <taxon>Eukaryota</taxon>
        <taxon>Metazoa</taxon>
        <taxon>Ecdysozoa</taxon>
        <taxon>Arthropoda</taxon>
        <taxon>Hexapoda</taxon>
        <taxon>Collembola</taxon>
        <taxon>Entomobryomorpha</taxon>
        <taxon>Entomobryoidea</taxon>
        <taxon>Orchesellidae</taxon>
        <taxon>Orchesellinae</taxon>
        <taxon>Orchesella</taxon>
    </lineage>
</organism>
<dbReference type="EMBL" id="CAXLJM020000023">
    <property type="protein sequence ID" value="CAL8089361.1"/>
    <property type="molecule type" value="Genomic_DNA"/>
</dbReference>
<dbReference type="Gene3D" id="3.80.10.10">
    <property type="entry name" value="Ribonuclease Inhibitor"/>
    <property type="match status" value="1"/>
</dbReference>
<feature type="region of interest" description="Disordered" evidence="1">
    <location>
        <begin position="1"/>
        <end position="43"/>
    </location>
</feature>
<feature type="compositionally biased region" description="Polar residues" evidence="1">
    <location>
        <begin position="14"/>
        <end position="27"/>
    </location>
</feature>
<comment type="caution">
    <text evidence="2">The sequence shown here is derived from an EMBL/GenBank/DDBJ whole genome shotgun (WGS) entry which is preliminary data.</text>
</comment>